<gene>
    <name evidence="1" type="ORF">SAMN04489718_0593</name>
</gene>
<organism evidence="1 2">
    <name type="scientific">Actinopolyspora saharensis</name>
    <dbReference type="NCBI Taxonomy" id="995062"/>
    <lineage>
        <taxon>Bacteria</taxon>
        <taxon>Bacillati</taxon>
        <taxon>Actinomycetota</taxon>
        <taxon>Actinomycetes</taxon>
        <taxon>Actinopolysporales</taxon>
        <taxon>Actinopolysporaceae</taxon>
        <taxon>Actinopolyspora</taxon>
    </lineage>
</organism>
<sequence>MYVAGVSGGIGVEEARVEIRFRGARPEIGEDQYLRHRCFGELLERAEDIFLPPSLPSPYGGWLPALLTSR</sequence>
<reference evidence="2" key="1">
    <citation type="submission" date="2016-10" db="EMBL/GenBank/DDBJ databases">
        <authorList>
            <person name="Varghese N."/>
            <person name="Submissions S."/>
        </authorList>
    </citation>
    <scope>NUCLEOTIDE SEQUENCE [LARGE SCALE GENOMIC DNA]</scope>
    <source>
        <strain evidence="2">DSM 45459</strain>
    </source>
</reference>
<dbReference type="Proteomes" id="UP000199301">
    <property type="component" value="Unassembled WGS sequence"/>
</dbReference>
<keyword evidence="2" id="KW-1185">Reference proteome</keyword>
<proteinExistence type="predicted"/>
<evidence type="ECO:0000313" key="1">
    <source>
        <dbReference type="EMBL" id="SDQ17022.1"/>
    </source>
</evidence>
<dbReference type="AlphaFoldDB" id="A0A1H0YP75"/>
<name>A0A1H0YP75_9ACTN</name>
<accession>A0A1H0YP75</accession>
<evidence type="ECO:0000313" key="2">
    <source>
        <dbReference type="Proteomes" id="UP000199301"/>
    </source>
</evidence>
<dbReference type="EMBL" id="FNKO01000001">
    <property type="protein sequence ID" value="SDQ17022.1"/>
    <property type="molecule type" value="Genomic_DNA"/>
</dbReference>
<protein>
    <submittedName>
        <fullName evidence="1">Uncharacterized protein</fullName>
    </submittedName>
</protein>